<dbReference type="PANTHER" id="PTHR34512:SF30">
    <property type="entry name" value="OUTER MEMBRANE PROTEIN ASSEMBLY FACTOR BAMB"/>
    <property type="match status" value="1"/>
</dbReference>
<protein>
    <submittedName>
        <fullName evidence="3">Outer membrane biogenesis protein BamB</fullName>
    </submittedName>
</protein>
<dbReference type="PANTHER" id="PTHR34512">
    <property type="entry name" value="CELL SURFACE PROTEIN"/>
    <property type="match status" value="1"/>
</dbReference>
<dbReference type="Gene3D" id="2.40.10.480">
    <property type="match status" value="1"/>
</dbReference>
<evidence type="ECO:0000313" key="3">
    <source>
        <dbReference type="EMBL" id="QDV87219.1"/>
    </source>
</evidence>
<proteinExistence type="predicted"/>
<dbReference type="SUPFAM" id="SSF50998">
    <property type="entry name" value="Quinoprotein alcohol dehydrogenase-like"/>
    <property type="match status" value="1"/>
</dbReference>
<dbReference type="Proteomes" id="UP000318081">
    <property type="component" value="Chromosome"/>
</dbReference>
<accession>A0ABX5Y525</accession>
<sequence>MHLRQRTVIMTIRPEAAGVQCELLIFEKISRIREGQAYTKSKDKTGNPMLTRMARTFAACCCVMASTSLADGPNWPQWRGPNGSGKTSADAALTQWGRDQNVNWRIDLPEPGNSTPVVWGDRIFLTQPLSESNERGLICVDRKTGQERWRSGVVSTEEESTHKTNPYCSASPVTDGQRVIAWFGLAGLVCWDIDGNELWRRDLGRQEHMWGYGSSPIMHEDLCILNFGPGNREFLIAVDKKTGETRWKVDSMDDKAERELSGPENDGSADEFGSTKQRSERLRGSWNTPIIVQVDGHSELVVALPRRVSAFDPSTGERLWTCGGGAPLAYASLMESDGVIVALGGYRGASLAVRAGGRGDVTETHRLWHKPNDIGWLGTGVAHERTIYICDTGGVIYCIDVETGETQWKSRSGGGGTWSTITQTADGLMYLLDKSGTTIVFRPDREALKRIAENELKESTNASVVVAGGEVLIRTDEALWCFVAQ</sequence>
<evidence type="ECO:0000256" key="1">
    <source>
        <dbReference type="SAM" id="MobiDB-lite"/>
    </source>
</evidence>
<dbReference type="SMART" id="SM00564">
    <property type="entry name" value="PQQ"/>
    <property type="match status" value="4"/>
</dbReference>
<dbReference type="EMBL" id="CP036432">
    <property type="protein sequence ID" value="QDV87219.1"/>
    <property type="molecule type" value="Genomic_DNA"/>
</dbReference>
<dbReference type="Pfam" id="PF13360">
    <property type="entry name" value="PQQ_2"/>
    <property type="match status" value="2"/>
</dbReference>
<feature type="domain" description="Pyrrolo-quinoline quinone repeat" evidence="2">
    <location>
        <begin position="138"/>
        <end position="250"/>
    </location>
</feature>
<gene>
    <name evidence="3" type="ORF">TBK1r_62480</name>
</gene>
<dbReference type="InterPro" id="IPR011047">
    <property type="entry name" value="Quinoprotein_ADH-like_sf"/>
</dbReference>
<dbReference type="InterPro" id="IPR015943">
    <property type="entry name" value="WD40/YVTN_repeat-like_dom_sf"/>
</dbReference>
<dbReference type="Gene3D" id="2.130.10.10">
    <property type="entry name" value="YVTN repeat-like/Quinoprotein amine dehydrogenase"/>
    <property type="match status" value="1"/>
</dbReference>
<keyword evidence="4" id="KW-1185">Reference proteome</keyword>
<reference evidence="3 4" key="1">
    <citation type="submission" date="2019-02" db="EMBL/GenBank/DDBJ databases">
        <title>Deep-cultivation of Planctomycetes and their phenomic and genomic characterization uncovers novel biology.</title>
        <authorList>
            <person name="Wiegand S."/>
            <person name="Jogler M."/>
            <person name="Boedeker C."/>
            <person name="Pinto D."/>
            <person name="Vollmers J."/>
            <person name="Rivas-Marin E."/>
            <person name="Kohn T."/>
            <person name="Peeters S.H."/>
            <person name="Heuer A."/>
            <person name="Rast P."/>
            <person name="Oberbeckmann S."/>
            <person name="Bunk B."/>
            <person name="Jeske O."/>
            <person name="Meyerdierks A."/>
            <person name="Storesund J.E."/>
            <person name="Kallscheuer N."/>
            <person name="Luecker S."/>
            <person name="Lage O.M."/>
            <person name="Pohl T."/>
            <person name="Merkel B.J."/>
            <person name="Hornburger P."/>
            <person name="Mueller R.-W."/>
            <person name="Bruemmer F."/>
            <person name="Labrenz M."/>
            <person name="Spormann A.M."/>
            <person name="Op den Camp H."/>
            <person name="Overmann J."/>
            <person name="Amann R."/>
            <person name="Jetten M.S.M."/>
            <person name="Mascher T."/>
            <person name="Medema M.H."/>
            <person name="Devos D.P."/>
            <person name="Kaster A.-K."/>
            <person name="Ovreas L."/>
            <person name="Rohde M."/>
            <person name="Galperin M.Y."/>
            <person name="Jogler C."/>
        </authorList>
    </citation>
    <scope>NUCLEOTIDE SEQUENCE [LARGE SCALE GENOMIC DNA]</scope>
    <source>
        <strain evidence="3 4">TBK1r</strain>
    </source>
</reference>
<feature type="domain" description="Pyrrolo-quinoline quinone repeat" evidence="2">
    <location>
        <begin position="366"/>
        <end position="473"/>
    </location>
</feature>
<dbReference type="InterPro" id="IPR002372">
    <property type="entry name" value="PQQ_rpt_dom"/>
</dbReference>
<evidence type="ECO:0000313" key="4">
    <source>
        <dbReference type="Proteomes" id="UP000318081"/>
    </source>
</evidence>
<name>A0ABX5Y525_9BACT</name>
<feature type="compositionally biased region" description="Basic and acidic residues" evidence="1">
    <location>
        <begin position="249"/>
        <end position="261"/>
    </location>
</feature>
<feature type="region of interest" description="Disordered" evidence="1">
    <location>
        <begin position="249"/>
        <end position="281"/>
    </location>
</feature>
<dbReference type="InterPro" id="IPR018391">
    <property type="entry name" value="PQQ_b-propeller_rpt"/>
</dbReference>
<evidence type="ECO:0000259" key="2">
    <source>
        <dbReference type="Pfam" id="PF13360"/>
    </source>
</evidence>
<organism evidence="3 4">
    <name type="scientific">Stieleria magnilauensis</name>
    <dbReference type="NCBI Taxonomy" id="2527963"/>
    <lineage>
        <taxon>Bacteria</taxon>
        <taxon>Pseudomonadati</taxon>
        <taxon>Planctomycetota</taxon>
        <taxon>Planctomycetia</taxon>
        <taxon>Pirellulales</taxon>
        <taxon>Pirellulaceae</taxon>
        <taxon>Stieleria</taxon>
    </lineage>
</organism>